<organism evidence="1 2">
    <name type="scientific">Chlorella vulgaris</name>
    <name type="common">Green alga</name>
    <dbReference type="NCBI Taxonomy" id="3077"/>
    <lineage>
        <taxon>Eukaryota</taxon>
        <taxon>Viridiplantae</taxon>
        <taxon>Chlorophyta</taxon>
        <taxon>core chlorophytes</taxon>
        <taxon>Trebouxiophyceae</taxon>
        <taxon>Chlorellales</taxon>
        <taxon>Chlorellaceae</taxon>
        <taxon>Chlorella clade</taxon>
        <taxon>Chlorella</taxon>
    </lineage>
</organism>
<dbReference type="EMBL" id="SIDB01000006">
    <property type="protein sequence ID" value="KAI3431409.1"/>
    <property type="molecule type" value="Genomic_DNA"/>
</dbReference>
<dbReference type="PANTHER" id="PTHR35691">
    <property type="entry name" value="EXPRESSED PROTEIN"/>
    <property type="match status" value="1"/>
</dbReference>
<evidence type="ECO:0000313" key="1">
    <source>
        <dbReference type="EMBL" id="KAI3431409.1"/>
    </source>
</evidence>
<keyword evidence="2" id="KW-1185">Reference proteome</keyword>
<dbReference type="PANTHER" id="PTHR35691:SF1">
    <property type="entry name" value="EXPRESSED PROTEIN"/>
    <property type="match status" value="1"/>
</dbReference>
<reference evidence="1" key="2">
    <citation type="submission" date="2020-11" db="EMBL/GenBank/DDBJ databases">
        <authorList>
            <person name="Cecchin M."/>
            <person name="Marcolungo L."/>
            <person name="Rossato M."/>
            <person name="Girolomoni L."/>
            <person name="Cosentino E."/>
            <person name="Cuine S."/>
            <person name="Li-Beisson Y."/>
            <person name="Delledonne M."/>
            <person name="Ballottari M."/>
        </authorList>
    </citation>
    <scope>NUCLEOTIDE SEQUENCE</scope>
    <source>
        <strain evidence="1">211/11P</strain>
        <tissue evidence="1">Whole cell</tissue>
    </source>
</reference>
<dbReference type="AlphaFoldDB" id="A0A9D4TR02"/>
<sequence>MLQNEAVVLHGPHLPPVTMTDEREKQLGKELSDCVMGSPWFCVAGLVLAIPLGVRSKSYMPVLYLGVAGTVLDLVTGFERCKDKREALESYLRNREAFGWQPTSVKQRD</sequence>
<gene>
    <name evidence="1" type="ORF">D9Q98_004462</name>
</gene>
<accession>A0A9D4TR02</accession>
<name>A0A9D4TR02_CHLVU</name>
<comment type="caution">
    <text evidence="1">The sequence shown here is derived from an EMBL/GenBank/DDBJ whole genome shotgun (WGS) entry which is preliminary data.</text>
</comment>
<evidence type="ECO:0000313" key="2">
    <source>
        <dbReference type="Proteomes" id="UP001055712"/>
    </source>
</evidence>
<reference evidence="1" key="1">
    <citation type="journal article" date="2019" name="Plant J.">
        <title>Chlorella vulgaris genome assembly and annotation reveals the molecular basis for metabolic acclimation to high light conditions.</title>
        <authorList>
            <person name="Cecchin M."/>
            <person name="Marcolungo L."/>
            <person name="Rossato M."/>
            <person name="Girolomoni L."/>
            <person name="Cosentino E."/>
            <person name="Cuine S."/>
            <person name="Li-Beisson Y."/>
            <person name="Delledonne M."/>
            <person name="Ballottari M."/>
        </authorList>
    </citation>
    <scope>NUCLEOTIDE SEQUENCE</scope>
    <source>
        <strain evidence="1">211/11P</strain>
    </source>
</reference>
<dbReference type="OrthoDB" id="508902at2759"/>
<proteinExistence type="predicted"/>
<dbReference type="Proteomes" id="UP001055712">
    <property type="component" value="Unassembled WGS sequence"/>
</dbReference>
<protein>
    <submittedName>
        <fullName evidence="1">Uncharacterized protein</fullName>
    </submittedName>
</protein>